<comment type="caution">
    <text evidence="1">The sequence shown here is derived from an EMBL/GenBank/DDBJ whole genome shotgun (WGS) entry which is preliminary data.</text>
</comment>
<protein>
    <submittedName>
        <fullName evidence="1">Uncharacterized protein</fullName>
    </submittedName>
</protein>
<accession>A0ACB9ZPY4</accession>
<dbReference type="EMBL" id="CM044708">
    <property type="protein sequence ID" value="KAI5649002.1"/>
    <property type="molecule type" value="Genomic_DNA"/>
</dbReference>
<dbReference type="Proteomes" id="UP001060085">
    <property type="component" value="Linkage Group LG08"/>
</dbReference>
<proteinExistence type="predicted"/>
<organism evidence="1 2">
    <name type="scientific">Catharanthus roseus</name>
    <name type="common">Madagascar periwinkle</name>
    <name type="synonym">Vinca rosea</name>
    <dbReference type="NCBI Taxonomy" id="4058"/>
    <lineage>
        <taxon>Eukaryota</taxon>
        <taxon>Viridiplantae</taxon>
        <taxon>Streptophyta</taxon>
        <taxon>Embryophyta</taxon>
        <taxon>Tracheophyta</taxon>
        <taxon>Spermatophyta</taxon>
        <taxon>Magnoliopsida</taxon>
        <taxon>eudicotyledons</taxon>
        <taxon>Gunneridae</taxon>
        <taxon>Pentapetalae</taxon>
        <taxon>asterids</taxon>
        <taxon>lamiids</taxon>
        <taxon>Gentianales</taxon>
        <taxon>Apocynaceae</taxon>
        <taxon>Rauvolfioideae</taxon>
        <taxon>Vinceae</taxon>
        <taxon>Catharanthinae</taxon>
        <taxon>Catharanthus</taxon>
    </lineage>
</organism>
<evidence type="ECO:0000313" key="1">
    <source>
        <dbReference type="EMBL" id="KAI5649002.1"/>
    </source>
</evidence>
<sequence length="124" mass="14075">MNQDGQGDEKFQGPITRARAKRIKENDDDQVAHELMIAIEETMREHLKFKNGGREDDRNHPKLLMGFPGAICTKRSFTPHKKARIGISHIEGMKNSAHGLSPRDTVNFLIEGILLERETRALCL</sequence>
<name>A0ACB9ZPY4_CATRO</name>
<keyword evidence="2" id="KW-1185">Reference proteome</keyword>
<gene>
    <name evidence="1" type="ORF">M9H77_35007</name>
</gene>
<evidence type="ECO:0000313" key="2">
    <source>
        <dbReference type="Proteomes" id="UP001060085"/>
    </source>
</evidence>
<reference evidence="2" key="1">
    <citation type="journal article" date="2023" name="Nat. Plants">
        <title>Single-cell RNA sequencing provides a high-resolution roadmap for understanding the multicellular compartmentation of specialized metabolism.</title>
        <authorList>
            <person name="Sun S."/>
            <person name="Shen X."/>
            <person name="Li Y."/>
            <person name="Li Y."/>
            <person name="Wang S."/>
            <person name="Li R."/>
            <person name="Zhang H."/>
            <person name="Shen G."/>
            <person name="Guo B."/>
            <person name="Wei J."/>
            <person name="Xu J."/>
            <person name="St-Pierre B."/>
            <person name="Chen S."/>
            <person name="Sun C."/>
        </authorList>
    </citation>
    <scope>NUCLEOTIDE SEQUENCE [LARGE SCALE GENOMIC DNA]</scope>
</reference>